<dbReference type="InterPro" id="IPR000468">
    <property type="entry name" value="Barstar"/>
</dbReference>
<accession>A0ABW5XWE8</accession>
<name>A0ABW5XWE8_9BACL</name>
<protein>
    <submittedName>
        <fullName evidence="3">Barstar family protein</fullName>
    </submittedName>
</protein>
<comment type="similarity">
    <text evidence="1">Belongs to the barstar family.</text>
</comment>
<dbReference type="Gene3D" id="3.30.370.10">
    <property type="entry name" value="Barstar-like"/>
    <property type="match status" value="1"/>
</dbReference>
<sequence>MDTQFHSLEGPFIHFTINNELFQQHYDQLAKTAPSDLFHTMIDGKDCLSTKALFKTFSKKLAFPDYFGKNWDAFNECINDLVSREGYSAKLK</sequence>
<dbReference type="InterPro" id="IPR035905">
    <property type="entry name" value="Barstar-like_sf"/>
</dbReference>
<proteinExistence type="inferred from homology"/>
<evidence type="ECO:0000313" key="3">
    <source>
        <dbReference type="EMBL" id="MFD2867305.1"/>
    </source>
</evidence>
<feature type="domain" description="Barstar (barnase inhibitor)" evidence="2">
    <location>
        <begin position="41"/>
        <end position="85"/>
    </location>
</feature>
<dbReference type="RefSeq" id="WP_380146635.1">
    <property type="nucleotide sequence ID" value="NZ_JBHUOR010000010.1"/>
</dbReference>
<keyword evidence="4" id="KW-1185">Reference proteome</keyword>
<organism evidence="3 4">
    <name type="scientific">Kurthia populi</name>
    <dbReference type="NCBI Taxonomy" id="1562132"/>
    <lineage>
        <taxon>Bacteria</taxon>
        <taxon>Bacillati</taxon>
        <taxon>Bacillota</taxon>
        <taxon>Bacilli</taxon>
        <taxon>Bacillales</taxon>
        <taxon>Caryophanaceae</taxon>
        <taxon>Kurthia</taxon>
    </lineage>
</organism>
<dbReference type="SUPFAM" id="SSF52038">
    <property type="entry name" value="Barstar-related"/>
    <property type="match status" value="1"/>
</dbReference>
<evidence type="ECO:0000313" key="4">
    <source>
        <dbReference type="Proteomes" id="UP001597568"/>
    </source>
</evidence>
<reference evidence="4" key="1">
    <citation type="journal article" date="2019" name="Int. J. Syst. Evol. Microbiol.">
        <title>The Global Catalogue of Microorganisms (GCM) 10K type strain sequencing project: providing services to taxonomists for standard genome sequencing and annotation.</title>
        <authorList>
            <consortium name="The Broad Institute Genomics Platform"/>
            <consortium name="The Broad Institute Genome Sequencing Center for Infectious Disease"/>
            <person name="Wu L."/>
            <person name="Ma J."/>
        </authorList>
    </citation>
    <scope>NUCLEOTIDE SEQUENCE [LARGE SCALE GENOMIC DNA]</scope>
    <source>
        <strain evidence="4">KCTC 33522</strain>
    </source>
</reference>
<dbReference type="Proteomes" id="UP001597568">
    <property type="component" value="Unassembled WGS sequence"/>
</dbReference>
<comment type="caution">
    <text evidence="3">The sequence shown here is derived from an EMBL/GenBank/DDBJ whole genome shotgun (WGS) entry which is preliminary data.</text>
</comment>
<gene>
    <name evidence="3" type="ORF">ACFSY7_02155</name>
</gene>
<evidence type="ECO:0000256" key="1">
    <source>
        <dbReference type="ARBA" id="ARBA00006845"/>
    </source>
</evidence>
<dbReference type="Pfam" id="PF01337">
    <property type="entry name" value="Barstar"/>
    <property type="match status" value="1"/>
</dbReference>
<dbReference type="EMBL" id="JBHUOR010000010">
    <property type="protein sequence ID" value="MFD2867305.1"/>
    <property type="molecule type" value="Genomic_DNA"/>
</dbReference>
<evidence type="ECO:0000259" key="2">
    <source>
        <dbReference type="Pfam" id="PF01337"/>
    </source>
</evidence>